<feature type="transmembrane region" description="Helical" evidence="2">
    <location>
        <begin position="405"/>
        <end position="427"/>
    </location>
</feature>
<gene>
    <name evidence="3" type="ORF">SYV04_04745</name>
</gene>
<sequence length="969" mass="107697">MKGEEIRQVVPSADGTRIWVAAAAWSNTADSGGVYLLDIEGRSLLPGGALLRGEEVLSVVTRSGLVWLMTQSGKARFLDENGTVLGSKDQALPWAQAPPKAFHGIFPFLLGSDDILLWETQAFHVRGVHGSIEVTPLLKGLELLSADAEPTGDGAWLQSAQDNNLYFISLRKERYLEEHLVLKSANAAYVFPAGDGLHGWIQGIPTSFAYVPLSEVGAALKLEGGSLEVKNGRDVTLQGRLNIRAPLRQNEASSIELRWPGRDHATQAAGVLEFSLWDERTPHRLVASGTRRFSQGAPPPQLQWNLDDLFVQDGLYRIVFRYYDQTGIDTTLVLHHIPFRTPLIEQVWFRTGIACVMATMLLGIPLVLLPRTRSARSWLPFIGWTLHVLAGSGLAFSDVAHRLKIHFPTFVGVLFVEVLLGLLLGAFSPPVFRLLAGIKPFQWLTPLALAVPGMRRRLFANYVAHGWRKLMSQRRQANNERYVSLPADLREGGVHPGQPDSPEAPRPPGPVTSPETHIRDFLTVSEWHPQASVLIESPGGRGKSALLRESIRQLLLRFEQDPSGPLPVFCDARSGTLLEAVQRALEADPLLCELQEAMLQRGDYVLVVDGLTESLLSSEAIQSFLDGKYGRTVRLLCTSRPHDGFRHAIESSSRWLHVQPRRLDEETLGWFIDAYRPEGAPELRAELLAACRGPDGTYLPILVRLALMFGHGPASNVSELYEAAFRGLLRRQDSSLHDAEDSELLAWSSALCLRTYWANGVRALRYRNAPERPQLEKLLKAGVLIPDEPSLERSQTPLQVRFFHDSMQSYLTACGLFAQEHARPTWEVLWRAAADPLFTSAQSELLAGAGSELFQMCLEVFGPEERLRRELQRQLLEWSRLYDDSLTKRDIIQAVPTPLQRPFHQRLQDSSALAPRDVLGTATAVCAQAGLPMLGVLYMRIATLVWPFRESKPRVDEGGVPPESPEAPH</sequence>
<dbReference type="EMBL" id="JAXIVS010000001">
    <property type="protein sequence ID" value="MDY7225676.1"/>
    <property type="molecule type" value="Genomic_DNA"/>
</dbReference>
<keyword evidence="2" id="KW-0472">Membrane</keyword>
<keyword evidence="2" id="KW-0812">Transmembrane</keyword>
<dbReference type="Gene3D" id="3.40.50.300">
    <property type="entry name" value="P-loop containing nucleotide triphosphate hydrolases"/>
    <property type="match status" value="1"/>
</dbReference>
<proteinExistence type="predicted"/>
<evidence type="ECO:0000256" key="2">
    <source>
        <dbReference type="SAM" id="Phobius"/>
    </source>
</evidence>
<feature type="compositionally biased region" description="Pro residues" evidence="1">
    <location>
        <begin position="502"/>
        <end position="511"/>
    </location>
</feature>
<evidence type="ECO:0000256" key="1">
    <source>
        <dbReference type="SAM" id="MobiDB-lite"/>
    </source>
</evidence>
<protein>
    <recommendedName>
        <fullName evidence="5">NACHT domain-containing protein</fullName>
    </recommendedName>
</protein>
<reference evidence="3 4" key="1">
    <citation type="submission" date="2023-12" db="EMBL/GenBank/DDBJ databases">
        <title>the genome sequence of Hyalangium sp. s54d21.</title>
        <authorList>
            <person name="Zhang X."/>
        </authorList>
    </citation>
    <scope>NUCLEOTIDE SEQUENCE [LARGE SCALE GENOMIC DNA]</scope>
    <source>
        <strain evidence="4">s54d21</strain>
    </source>
</reference>
<evidence type="ECO:0000313" key="3">
    <source>
        <dbReference type="EMBL" id="MDY7225676.1"/>
    </source>
</evidence>
<name>A0ABU5GXB8_9BACT</name>
<comment type="caution">
    <text evidence="3">The sequence shown here is derived from an EMBL/GenBank/DDBJ whole genome shotgun (WGS) entry which is preliminary data.</text>
</comment>
<dbReference type="Proteomes" id="UP001291309">
    <property type="component" value="Unassembled WGS sequence"/>
</dbReference>
<keyword evidence="4" id="KW-1185">Reference proteome</keyword>
<feature type="region of interest" description="Disordered" evidence="1">
    <location>
        <begin position="489"/>
        <end position="515"/>
    </location>
</feature>
<dbReference type="SUPFAM" id="SSF52540">
    <property type="entry name" value="P-loop containing nucleoside triphosphate hydrolases"/>
    <property type="match status" value="1"/>
</dbReference>
<evidence type="ECO:0000313" key="4">
    <source>
        <dbReference type="Proteomes" id="UP001291309"/>
    </source>
</evidence>
<dbReference type="RefSeq" id="WP_321544380.1">
    <property type="nucleotide sequence ID" value="NZ_JAXIVS010000001.1"/>
</dbReference>
<evidence type="ECO:0008006" key="5">
    <source>
        <dbReference type="Google" id="ProtNLM"/>
    </source>
</evidence>
<keyword evidence="2" id="KW-1133">Transmembrane helix</keyword>
<organism evidence="3 4">
    <name type="scientific">Hyalangium rubrum</name>
    <dbReference type="NCBI Taxonomy" id="3103134"/>
    <lineage>
        <taxon>Bacteria</taxon>
        <taxon>Pseudomonadati</taxon>
        <taxon>Myxococcota</taxon>
        <taxon>Myxococcia</taxon>
        <taxon>Myxococcales</taxon>
        <taxon>Cystobacterineae</taxon>
        <taxon>Archangiaceae</taxon>
        <taxon>Hyalangium</taxon>
    </lineage>
</organism>
<accession>A0ABU5GXB8</accession>
<feature type="transmembrane region" description="Helical" evidence="2">
    <location>
        <begin position="347"/>
        <end position="369"/>
    </location>
</feature>
<dbReference type="InterPro" id="IPR027417">
    <property type="entry name" value="P-loop_NTPase"/>
</dbReference>